<organism evidence="2 3">
    <name type="scientific">Eumeta variegata</name>
    <name type="common">Bagworm moth</name>
    <name type="synonym">Eumeta japonica</name>
    <dbReference type="NCBI Taxonomy" id="151549"/>
    <lineage>
        <taxon>Eukaryota</taxon>
        <taxon>Metazoa</taxon>
        <taxon>Ecdysozoa</taxon>
        <taxon>Arthropoda</taxon>
        <taxon>Hexapoda</taxon>
        <taxon>Insecta</taxon>
        <taxon>Pterygota</taxon>
        <taxon>Neoptera</taxon>
        <taxon>Endopterygota</taxon>
        <taxon>Lepidoptera</taxon>
        <taxon>Glossata</taxon>
        <taxon>Ditrysia</taxon>
        <taxon>Tineoidea</taxon>
        <taxon>Psychidae</taxon>
        <taxon>Oiketicinae</taxon>
        <taxon>Eumeta</taxon>
    </lineage>
</organism>
<comment type="caution">
    <text evidence="2">The sequence shown here is derived from an EMBL/GenBank/DDBJ whole genome shotgun (WGS) entry which is preliminary data.</text>
</comment>
<feature type="compositionally biased region" description="Basic and acidic residues" evidence="1">
    <location>
        <begin position="183"/>
        <end position="206"/>
    </location>
</feature>
<feature type="region of interest" description="Disordered" evidence="1">
    <location>
        <begin position="156"/>
        <end position="217"/>
    </location>
</feature>
<sequence>MLRRSKGSTSTSSKVRYHTYAFEEERKHKIAIRGNPENIPTDDIKTDLTAQGYPVYDVYRIHRRDGSATVCGLSGIRVDAPHKRGGPGQCHLCQCYGHASANCYAQPRCVKSGPPLTRECPLTKESAEKLACVNCSQSHTANYKWCPKAPKVIVKRTNRTDRRQSGRVTPPPVRDSTQFLALEGKKGENSPEGRTRTASEVGHRSPPEPAPARSTLESVSGFAEGHENGDVGTAYSKELGDIRGYLQLRTDRTDAPLGGTAIYYKRSLHCWPINSPFLTNTEATGCRLAMTGPGTLF</sequence>
<dbReference type="Proteomes" id="UP000299102">
    <property type="component" value="Unassembled WGS sequence"/>
</dbReference>
<reference evidence="2 3" key="1">
    <citation type="journal article" date="2019" name="Commun. Biol.">
        <title>The bagworm genome reveals a unique fibroin gene that provides high tensile strength.</title>
        <authorList>
            <person name="Kono N."/>
            <person name="Nakamura H."/>
            <person name="Ohtoshi R."/>
            <person name="Tomita M."/>
            <person name="Numata K."/>
            <person name="Arakawa K."/>
        </authorList>
    </citation>
    <scope>NUCLEOTIDE SEQUENCE [LARGE SCALE GENOMIC DNA]</scope>
</reference>
<evidence type="ECO:0000313" key="3">
    <source>
        <dbReference type="Proteomes" id="UP000299102"/>
    </source>
</evidence>
<keyword evidence="3" id="KW-1185">Reference proteome</keyword>
<dbReference type="EMBL" id="BGZK01001643">
    <property type="protein sequence ID" value="GBP83846.1"/>
    <property type="molecule type" value="Genomic_DNA"/>
</dbReference>
<dbReference type="PANTHER" id="PTHR33273">
    <property type="entry name" value="DOMAIN-CONTAINING PROTEIN, PUTATIVE-RELATED"/>
    <property type="match status" value="1"/>
</dbReference>
<dbReference type="AlphaFoldDB" id="A0A4C1Z5H2"/>
<name>A0A4C1Z5H2_EUMVA</name>
<dbReference type="PANTHER" id="PTHR33273:SF2">
    <property type="entry name" value="ENDONUCLEASE_EXONUCLEASE_PHOSPHATASE DOMAIN-CONTAINING PROTEIN"/>
    <property type="match status" value="1"/>
</dbReference>
<protein>
    <submittedName>
        <fullName evidence="2">Nucleic-acid-binding protein from transposon X-element</fullName>
    </submittedName>
</protein>
<accession>A0A4C1Z5H2</accession>
<proteinExistence type="predicted"/>
<evidence type="ECO:0000256" key="1">
    <source>
        <dbReference type="SAM" id="MobiDB-lite"/>
    </source>
</evidence>
<evidence type="ECO:0000313" key="2">
    <source>
        <dbReference type="EMBL" id="GBP83846.1"/>
    </source>
</evidence>
<dbReference type="OrthoDB" id="8123886at2759"/>
<gene>
    <name evidence="2" type="primary">ORF1</name>
    <name evidence="2" type="ORF">EVAR_60323_1</name>
</gene>